<gene>
    <name evidence="1" type="ORF">CP10139811_1599</name>
</gene>
<name>S7J589_9CHLA</name>
<evidence type="ECO:0000313" key="2">
    <source>
        <dbReference type="Proteomes" id="UP000016200"/>
    </source>
</evidence>
<organism evidence="1 2">
    <name type="scientific">Chlamydia ibidis</name>
    <dbReference type="NCBI Taxonomy" id="1405396"/>
    <lineage>
        <taxon>Bacteria</taxon>
        <taxon>Pseudomonadati</taxon>
        <taxon>Chlamydiota</taxon>
        <taxon>Chlamydiia</taxon>
        <taxon>Chlamydiales</taxon>
        <taxon>Chlamydiaceae</taxon>
        <taxon>Chlamydia/Chlamydophila group</taxon>
        <taxon>Chlamydia</taxon>
    </lineage>
</organism>
<comment type="caution">
    <text evidence="1">The sequence shown here is derived from an EMBL/GenBank/DDBJ whole genome shotgun (WGS) entry which is preliminary data.</text>
</comment>
<dbReference type="EMBL" id="ATNB01000027">
    <property type="protein sequence ID" value="EPP35584.1"/>
    <property type="molecule type" value="Genomic_DNA"/>
</dbReference>
<sequence>MRFLFGNSPFKQKSRVFFSEIPLLIGYHVIYLRESHI</sequence>
<accession>S7J589</accession>
<proteinExistence type="predicted"/>
<dbReference type="AlphaFoldDB" id="S7J589"/>
<protein>
    <submittedName>
        <fullName evidence="1">Uncharacterized protein</fullName>
    </submittedName>
</protein>
<dbReference type="HOGENOM" id="CLU_131228_5_2_0"/>
<evidence type="ECO:0000313" key="1">
    <source>
        <dbReference type="EMBL" id="EPP35584.1"/>
    </source>
</evidence>
<reference evidence="1 2" key="1">
    <citation type="submission" date="2013-04" db="EMBL/GenBank/DDBJ databases">
        <title>Genome sequence of Chlamydia psittaci 10-1398/11.</title>
        <authorList>
            <person name="Huot-Creasy H."/>
            <person name="McCracken C.L."/>
            <person name="Humphries M."/>
            <person name="Sachse K."/>
            <person name="Laroucau K."/>
            <person name="Bavoil P."/>
            <person name="Myers G.S."/>
        </authorList>
    </citation>
    <scope>NUCLEOTIDE SEQUENCE [LARGE SCALE GENOMIC DNA]</scope>
    <source>
        <strain evidence="1 2">10_1398_11</strain>
    </source>
</reference>
<dbReference type="Proteomes" id="UP000016200">
    <property type="component" value="Unassembled WGS sequence"/>
</dbReference>